<sequence length="201" mass="23479">MTNFEKISKIIKSNGGYVTGRDVSEANIPTSTLSQYIKKYNLIKQCPGFYSTEDWMADDYFIFQYQYPKLIYSFYGAAYLHRLGDYIPTSLEATAPKNYRPFPLPRDGVILHTDTRNTTYNLGISEVETSFGNKVKVYDIEKTVCDFIRNREKLDSESFVKCVTWYSKRKDKNVNRLIQYARIMKIEDKVNSLMEVLLNEN</sequence>
<organism evidence="1 2">
    <name type="scientific">Treponema rectale</name>
    <dbReference type="NCBI Taxonomy" id="744512"/>
    <lineage>
        <taxon>Bacteria</taxon>
        <taxon>Pseudomonadati</taxon>
        <taxon>Spirochaetota</taxon>
        <taxon>Spirochaetia</taxon>
        <taxon>Spirochaetales</taxon>
        <taxon>Treponemataceae</taxon>
        <taxon>Treponema</taxon>
    </lineage>
</organism>
<evidence type="ECO:0000313" key="1">
    <source>
        <dbReference type="EMBL" id="QOS39039.1"/>
    </source>
</evidence>
<proteinExistence type="predicted"/>
<dbReference type="AlphaFoldDB" id="A0A7M1XHV1"/>
<protein>
    <submittedName>
        <fullName evidence="1">Abortive phage infection protein</fullName>
    </submittedName>
</protein>
<gene>
    <name evidence="1" type="ORF">DYE49_00645</name>
</gene>
<dbReference type="Proteomes" id="UP000593591">
    <property type="component" value="Chromosome"/>
</dbReference>
<name>A0A7M1XHV1_9SPIR</name>
<accession>A0A7M1XHV1</accession>
<reference evidence="1 2" key="1">
    <citation type="submission" date="2018-08" db="EMBL/GenBank/DDBJ databases">
        <title>The first complete genome of Treponema rectale (CHPAT), a commensal spirochete of the bovine rectum.</title>
        <authorList>
            <person name="Staton G.J."/>
            <person name="Clegg S.R."/>
            <person name="Carter S.D."/>
            <person name="Radford A.D."/>
            <person name="Darby A."/>
            <person name="Hall N."/>
            <person name="Birtles R.J."/>
            <person name="Evans N.J."/>
        </authorList>
    </citation>
    <scope>NUCLEOTIDE SEQUENCE [LARGE SCALE GENOMIC DNA]</scope>
    <source>
        <strain evidence="1 2">CHPA</strain>
    </source>
</reference>
<dbReference type="KEGG" id="trc:DYE49_00645"/>
<dbReference type="EMBL" id="CP031517">
    <property type="protein sequence ID" value="QOS39039.1"/>
    <property type="molecule type" value="Genomic_DNA"/>
</dbReference>
<evidence type="ECO:0000313" key="2">
    <source>
        <dbReference type="Proteomes" id="UP000593591"/>
    </source>
</evidence>